<gene>
    <name evidence="2" type="ORF">GLUCOINTEAF2_0200117</name>
</gene>
<evidence type="ECO:0000313" key="2">
    <source>
        <dbReference type="EMBL" id="KPH88983.1"/>
    </source>
</evidence>
<organism evidence="2 3">
    <name type="scientific">Komagataeibacter intermedius AF2</name>
    <dbReference type="NCBI Taxonomy" id="1458464"/>
    <lineage>
        <taxon>Bacteria</taxon>
        <taxon>Pseudomonadati</taxon>
        <taxon>Pseudomonadota</taxon>
        <taxon>Alphaproteobacteria</taxon>
        <taxon>Acetobacterales</taxon>
        <taxon>Acetobacteraceae</taxon>
        <taxon>Komagataeibacter</taxon>
    </lineage>
</organism>
<dbReference type="Gene3D" id="1.10.30.50">
    <property type="match status" value="1"/>
</dbReference>
<sequence length="186" mass="21685">MPCDSQYLPALVLNADFRPLSYFPLSLWSWQDAIRAVWLDRVSVLSEYDTVVRSPTHSLRLPSVIALKDYIPSARKPAFTRFNVFLRDNFSCQYCNTRFPTQELTFDHVIPRSRGGRTSWENVVTACSPCNLIKGSYMPHQIRMYPAGTPAQPTSRRLQENGRAFPPNYLHESWRDYLYWDTELEN</sequence>
<dbReference type="InterPro" id="IPR029471">
    <property type="entry name" value="HNH_5"/>
</dbReference>
<dbReference type="Proteomes" id="UP000031553">
    <property type="component" value="Unassembled WGS sequence"/>
</dbReference>
<comment type="caution">
    <text evidence="2">The sequence shown here is derived from an EMBL/GenBank/DDBJ whole genome shotgun (WGS) entry which is preliminary data.</text>
</comment>
<protein>
    <submittedName>
        <fullName evidence="2">MFS transporter</fullName>
    </submittedName>
</protein>
<evidence type="ECO:0000313" key="3">
    <source>
        <dbReference type="Proteomes" id="UP000031553"/>
    </source>
</evidence>
<dbReference type="CDD" id="cd00085">
    <property type="entry name" value="HNHc"/>
    <property type="match status" value="1"/>
</dbReference>
<dbReference type="Pfam" id="PF14279">
    <property type="entry name" value="HNH_5"/>
    <property type="match status" value="1"/>
</dbReference>
<evidence type="ECO:0000259" key="1">
    <source>
        <dbReference type="SMART" id="SM00507"/>
    </source>
</evidence>
<dbReference type="InterPro" id="IPR052892">
    <property type="entry name" value="NA-targeting_endonuclease"/>
</dbReference>
<reference evidence="2 3" key="1">
    <citation type="submission" date="2015-07" db="EMBL/GenBank/DDBJ databases">
        <title>Draft Genome Sequence of Komagataeibacter intermedius Strain AF2, Isolated from Kombucha Tea.</title>
        <authorList>
            <person name="Santos R.A."/>
            <person name="Berretta A.A."/>
            <person name="Barud H.S."/>
            <person name="Ribeiro S.J."/>
            <person name="Gonzalez-Garcia L.N."/>
            <person name="Zucchi T.D."/>
            <person name="Goldman G.H."/>
            <person name="Riano-Pachon D.M."/>
        </authorList>
    </citation>
    <scope>NUCLEOTIDE SEQUENCE [LARGE SCALE GENOMIC DNA]</scope>
    <source>
        <strain evidence="2 3">AF2</strain>
    </source>
</reference>
<dbReference type="PANTHER" id="PTHR33877">
    <property type="entry name" value="SLL1193 PROTEIN"/>
    <property type="match status" value="1"/>
</dbReference>
<dbReference type="OrthoDB" id="9802901at2"/>
<dbReference type="EMBL" id="JUFX02000001">
    <property type="protein sequence ID" value="KPH88983.1"/>
    <property type="molecule type" value="Genomic_DNA"/>
</dbReference>
<dbReference type="SMART" id="SM00507">
    <property type="entry name" value="HNHc"/>
    <property type="match status" value="1"/>
</dbReference>
<dbReference type="AlphaFoldDB" id="A0A0N0MGN7"/>
<accession>A0A0N0MGN7</accession>
<dbReference type="RefSeq" id="WP_039734753.1">
    <property type="nucleotide sequence ID" value="NZ_JUFX02000001.1"/>
</dbReference>
<proteinExistence type="predicted"/>
<dbReference type="InterPro" id="IPR003615">
    <property type="entry name" value="HNH_nuc"/>
</dbReference>
<dbReference type="PANTHER" id="PTHR33877:SF2">
    <property type="entry name" value="OS07G0170200 PROTEIN"/>
    <property type="match status" value="1"/>
</dbReference>
<feature type="domain" description="HNH nuclease" evidence="1">
    <location>
        <begin position="79"/>
        <end position="132"/>
    </location>
</feature>
<name>A0A0N0MGN7_9PROT</name>